<dbReference type="GO" id="GO:0005549">
    <property type="term" value="F:odorant binding"/>
    <property type="evidence" value="ECO:0007669"/>
    <property type="project" value="InterPro"/>
</dbReference>
<dbReference type="EMBL" id="JALNTZ010000004">
    <property type="protein sequence ID" value="KAJ3656263.1"/>
    <property type="molecule type" value="Genomic_DNA"/>
</dbReference>
<dbReference type="SMART" id="SM00708">
    <property type="entry name" value="PhBP"/>
    <property type="match status" value="1"/>
</dbReference>
<protein>
    <submittedName>
        <fullName evidence="6">Uncharacterized protein</fullName>
    </submittedName>
</protein>
<dbReference type="Proteomes" id="UP001168821">
    <property type="component" value="Unassembled WGS sequence"/>
</dbReference>
<gene>
    <name evidence="6" type="ORF">Zmor_015351</name>
</gene>
<evidence type="ECO:0000256" key="5">
    <source>
        <dbReference type="SAM" id="SignalP"/>
    </source>
</evidence>
<comment type="subcellular location">
    <subcellularLocation>
        <location evidence="1">Secreted</location>
    </subcellularLocation>
</comment>
<dbReference type="GO" id="GO:0005615">
    <property type="term" value="C:extracellular space"/>
    <property type="evidence" value="ECO:0007669"/>
    <property type="project" value="TreeGrafter"/>
</dbReference>
<evidence type="ECO:0000256" key="1">
    <source>
        <dbReference type="ARBA" id="ARBA00004613"/>
    </source>
</evidence>
<dbReference type="AlphaFoldDB" id="A0AA38IE27"/>
<proteinExistence type="predicted"/>
<dbReference type="InterPro" id="IPR036728">
    <property type="entry name" value="PBP_GOBP_sf"/>
</dbReference>
<keyword evidence="3 5" id="KW-0732">Signal</keyword>
<evidence type="ECO:0000256" key="2">
    <source>
        <dbReference type="ARBA" id="ARBA00022525"/>
    </source>
</evidence>
<feature type="chain" id="PRO_5041238419" evidence="5">
    <location>
        <begin position="18"/>
        <end position="147"/>
    </location>
</feature>
<dbReference type="FunFam" id="1.10.238.20:FF:000006">
    <property type="entry name" value="Odorant binding protein 15"/>
    <property type="match status" value="1"/>
</dbReference>
<accession>A0AA38IE27</accession>
<organism evidence="6 7">
    <name type="scientific">Zophobas morio</name>
    <dbReference type="NCBI Taxonomy" id="2755281"/>
    <lineage>
        <taxon>Eukaryota</taxon>
        <taxon>Metazoa</taxon>
        <taxon>Ecdysozoa</taxon>
        <taxon>Arthropoda</taxon>
        <taxon>Hexapoda</taxon>
        <taxon>Insecta</taxon>
        <taxon>Pterygota</taxon>
        <taxon>Neoptera</taxon>
        <taxon>Endopterygota</taxon>
        <taxon>Coleoptera</taxon>
        <taxon>Polyphaga</taxon>
        <taxon>Cucujiformia</taxon>
        <taxon>Tenebrionidae</taxon>
        <taxon>Zophobas</taxon>
    </lineage>
</organism>
<dbReference type="CDD" id="cd23992">
    <property type="entry name" value="PBP_GOBP"/>
    <property type="match status" value="1"/>
</dbReference>
<keyword evidence="7" id="KW-1185">Reference proteome</keyword>
<dbReference type="Gene3D" id="1.10.238.20">
    <property type="entry name" value="Pheromone/general odorant binding protein domain"/>
    <property type="match status" value="1"/>
</dbReference>
<dbReference type="Pfam" id="PF01395">
    <property type="entry name" value="PBP_GOBP"/>
    <property type="match status" value="1"/>
</dbReference>
<dbReference type="PANTHER" id="PTHR11857:SF42">
    <property type="entry name" value="GENERAL ODORANT-BINDING PROTEIN 19D-RELATED"/>
    <property type="match status" value="1"/>
</dbReference>
<name>A0AA38IE27_9CUCU</name>
<evidence type="ECO:0000313" key="6">
    <source>
        <dbReference type="EMBL" id="KAJ3656263.1"/>
    </source>
</evidence>
<evidence type="ECO:0000256" key="4">
    <source>
        <dbReference type="ARBA" id="ARBA00023157"/>
    </source>
</evidence>
<dbReference type="PANTHER" id="PTHR11857">
    <property type="entry name" value="ODORANT BINDING PROTEIN-RELATED"/>
    <property type="match status" value="1"/>
</dbReference>
<comment type="caution">
    <text evidence="6">The sequence shown here is derived from an EMBL/GenBank/DDBJ whole genome shotgun (WGS) entry which is preliminary data.</text>
</comment>
<keyword evidence="2" id="KW-0964">Secreted</keyword>
<sequence>MKFVAFLAVFIILKANAMDEEFLKSTRAKVRKIAEDCVSQENAQMSDLDTIMDLKIPDSHEGKCVLFCTHKKFNVQNDDGSINREGAMETLEIVRDVDADFHKKAIDAFDHCMQTPTEPDPCLYSASLSICFLKKAKEEGIHELIME</sequence>
<dbReference type="GO" id="GO:0007608">
    <property type="term" value="P:sensory perception of smell"/>
    <property type="evidence" value="ECO:0007669"/>
    <property type="project" value="TreeGrafter"/>
</dbReference>
<evidence type="ECO:0000256" key="3">
    <source>
        <dbReference type="ARBA" id="ARBA00022729"/>
    </source>
</evidence>
<keyword evidence="4" id="KW-1015">Disulfide bond</keyword>
<dbReference type="SUPFAM" id="SSF47565">
    <property type="entry name" value="Insect pheromone/odorant-binding proteins"/>
    <property type="match status" value="1"/>
</dbReference>
<dbReference type="InterPro" id="IPR006170">
    <property type="entry name" value="PBP/GOBP"/>
</dbReference>
<evidence type="ECO:0000313" key="7">
    <source>
        <dbReference type="Proteomes" id="UP001168821"/>
    </source>
</evidence>
<reference evidence="6" key="1">
    <citation type="journal article" date="2023" name="G3 (Bethesda)">
        <title>Whole genome assemblies of Zophobas morio and Tenebrio molitor.</title>
        <authorList>
            <person name="Kaur S."/>
            <person name="Stinson S.A."/>
            <person name="diCenzo G.C."/>
        </authorList>
    </citation>
    <scope>NUCLEOTIDE SEQUENCE</scope>
    <source>
        <strain evidence="6">QUZm001</strain>
    </source>
</reference>
<feature type="signal peptide" evidence="5">
    <location>
        <begin position="1"/>
        <end position="17"/>
    </location>
</feature>